<dbReference type="EMBL" id="JASCZI010214499">
    <property type="protein sequence ID" value="MED6202099.1"/>
    <property type="molecule type" value="Genomic_DNA"/>
</dbReference>
<sequence length="120" mass="13479">VIGAQENVVVDDNKVTRNSFALVNTPRHTWRLLPLPIEIHFRKILPQIQEANARDSYRGRKRCGRQQALRIVGRDKSDDAGVEHSSDEGDVENGATTPLAVTLPETEDGRNVGREKEERP</sequence>
<organism evidence="2 3">
    <name type="scientific">Stylosanthes scabra</name>
    <dbReference type="NCBI Taxonomy" id="79078"/>
    <lineage>
        <taxon>Eukaryota</taxon>
        <taxon>Viridiplantae</taxon>
        <taxon>Streptophyta</taxon>
        <taxon>Embryophyta</taxon>
        <taxon>Tracheophyta</taxon>
        <taxon>Spermatophyta</taxon>
        <taxon>Magnoliopsida</taxon>
        <taxon>eudicotyledons</taxon>
        <taxon>Gunneridae</taxon>
        <taxon>Pentapetalae</taxon>
        <taxon>rosids</taxon>
        <taxon>fabids</taxon>
        <taxon>Fabales</taxon>
        <taxon>Fabaceae</taxon>
        <taxon>Papilionoideae</taxon>
        <taxon>50 kb inversion clade</taxon>
        <taxon>dalbergioids sensu lato</taxon>
        <taxon>Dalbergieae</taxon>
        <taxon>Pterocarpus clade</taxon>
        <taxon>Stylosanthes</taxon>
    </lineage>
</organism>
<evidence type="ECO:0000313" key="3">
    <source>
        <dbReference type="Proteomes" id="UP001341840"/>
    </source>
</evidence>
<proteinExistence type="predicted"/>
<evidence type="ECO:0000313" key="2">
    <source>
        <dbReference type="EMBL" id="MED6202099.1"/>
    </source>
</evidence>
<accession>A0ABU6XWI9</accession>
<keyword evidence="3" id="KW-1185">Reference proteome</keyword>
<feature type="compositionally biased region" description="Basic and acidic residues" evidence="1">
    <location>
        <begin position="72"/>
        <end position="87"/>
    </location>
</feature>
<name>A0ABU6XWI9_9FABA</name>
<dbReference type="Proteomes" id="UP001341840">
    <property type="component" value="Unassembled WGS sequence"/>
</dbReference>
<feature type="region of interest" description="Disordered" evidence="1">
    <location>
        <begin position="55"/>
        <end position="120"/>
    </location>
</feature>
<reference evidence="2 3" key="1">
    <citation type="journal article" date="2023" name="Plants (Basel)">
        <title>Bridging the Gap: Combining Genomics and Transcriptomics Approaches to Understand Stylosanthes scabra, an Orphan Legume from the Brazilian Caatinga.</title>
        <authorList>
            <person name="Ferreira-Neto J.R.C."/>
            <person name="da Silva M.D."/>
            <person name="Binneck E."/>
            <person name="de Melo N.F."/>
            <person name="da Silva R.H."/>
            <person name="de Melo A.L.T.M."/>
            <person name="Pandolfi V."/>
            <person name="Bustamante F.O."/>
            <person name="Brasileiro-Vidal A.C."/>
            <person name="Benko-Iseppon A.M."/>
        </authorList>
    </citation>
    <scope>NUCLEOTIDE SEQUENCE [LARGE SCALE GENOMIC DNA]</scope>
    <source>
        <tissue evidence="2">Leaves</tissue>
    </source>
</reference>
<comment type="caution">
    <text evidence="2">The sequence shown here is derived from an EMBL/GenBank/DDBJ whole genome shotgun (WGS) entry which is preliminary data.</text>
</comment>
<feature type="compositionally biased region" description="Basic and acidic residues" evidence="1">
    <location>
        <begin position="107"/>
        <end position="120"/>
    </location>
</feature>
<protein>
    <submittedName>
        <fullName evidence="2">Uncharacterized protein</fullName>
    </submittedName>
</protein>
<feature type="non-terminal residue" evidence="2">
    <location>
        <position position="1"/>
    </location>
</feature>
<gene>
    <name evidence="2" type="ORF">PIB30_101897</name>
</gene>
<evidence type="ECO:0000256" key="1">
    <source>
        <dbReference type="SAM" id="MobiDB-lite"/>
    </source>
</evidence>